<dbReference type="Gene3D" id="1.10.1280.10">
    <property type="entry name" value="Di-copper center containing domain from catechol oxidase"/>
    <property type="match status" value="1"/>
</dbReference>
<accession>A0A2J6SG40</accession>
<evidence type="ECO:0000313" key="4">
    <source>
        <dbReference type="EMBL" id="PMD49735.1"/>
    </source>
</evidence>
<dbReference type="Proteomes" id="UP000235371">
    <property type="component" value="Unassembled WGS sequence"/>
</dbReference>
<dbReference type="GO" id="GO:0046872">
    <property type="term" value="F:metal ion binding"/>
    <property type="evidence" value="ECO:0007669"/>
    <property type="project" value="UniProtKB-KW"/>
</dbReference>
<gene>
    <name evidence="4" type="ORF">K444DRAFT_576915</name>
</gene>
<proteinExistence type="predicted"/>
<dbReference type="PRINTS" id="PR00092">
    <property type="entry name" value="TYROSINASE"/>
</dbReference>
<dbReference type="InterPro" id="IPR050316">
    <property type="entry name" value="Tyrosinase/Hemocyanin"/>
</dbReference>
<dbReference type="Pfam" id="PF00264">
    <property type="entry name" value="Tyrosinase"/>
    <property type="match status" value="1"/>
</dbReference>
<dbReference type="GO" id="GO:0016491">
    <property type="term" value="F:oxidoreductase activity"/>
    <property type="evidence" value="ECO:0007669"/>
    <property type="project" value="InterPro"/>
</dbReference>
<dbReference type="PROSITE" id="PS00498">
    <property type="entry name" value="TYROSINASE_2"/>
    <property type="match status" value="1"/>
</dbReference>
<feature type="domain" description="Tyrosinase copper-binding" evidence="3">
    <location>
        <begin position="284"/>
        <end position="295"/>
    </location>
</feature>
<reference evidence="4 5" key="1">
    <citation type="submission" date="2016-04" db="EMBL/GenBank/DDBJ databases">
        <title>A degradative enzymes factory behind the ericoid mycorrhizal symbiosis.</title>
        <authorList>
            <consortium name="DOE Joint Genome Institute"/>
            <person name="Martino E."/>
            <person name="Morin E."/>
            <person name="Grelet G."/>
            <person name="Kuo A."/>
            <person name="Kohler A."/>
            <person name="Daghino S."/>
            <person name="Barry K."/>
            <person name="Choi C."/>
            <person name="Cichocki N."/>
            <person name="Clum A."/>
            <person name="Copeland A."/>
            <person name="Hainaut M."/>
            <person name="Haridas S."/>
            <person name="Labutti K."/>
            <person name="Lindquist E."/>
            <person name="Lipzen A."/>
            <person name="Khouja H.-R."/>
            <person name="Murat C."/>
            <person name="Ohm R."/>
            <person name="Olson A."/>
            <person name="Spatafora J."/>
            <person name="Veneault-Fourrey C."/>
            <person name="Henrissat B."/>
            <person name="Grigoriev I."/>
            <person name="Martin F."/>
            <person name="Perotto S."/>
        </authorList>
    </citation>
    <scope>NUCLEOTIDE SEQUENCE [LARGE SCALE GENOMIC DNA]</scope>
    <source>
        <strain evidence="4 5">E</strain>
    </source>
</reference>
<feature type="signal peptide" evidence="2">
    <location>
        <begin position="1"/>
        <end position="17"/>
    </location>
</feature>
<dbReference type="PANTHER" id="PTHR11474">
    <property type="entry name" value="TYROSINASE FAMILY MEMBER"/>
    <property type="match status" value="1"/>
</dbReference>
<name>A0A2J6SG40_9HELO</name>
<dbReference type="SUPFAM" id="SSF48056">
    <property type="entry name" value="Di-copper centre-containing domain"/>
    <property type="match status" value="1"/>
</dbReference>
<protein>
    <submittedName>
        <fullName evidence="4">Di-copper centre-containing protein</fullName>
    </submittedName>
</protein>
<dbReference type="InParanoid" id="A0A2J6SG40"/>
<dbReference type="PANTHER" id="PTHR11474:SF116">
    <property type="entry name" value="TYROSINASE"/>
    <property type="match status" value="1"/>
</dbReference>
<dbReference type="STRING" id="1095630.A0A2J6SG40"/>
<evidence type="ECO:0000256" key="1">
    <source>
        <dbReference type="ARBA" id="ARBA00022723"/>
    </source>
</evidence>
<dbReference type="GeneID" id="36585633"/>
<dbReference type="EMBL" id="KZ613919">
    <property type="protein sequence ID" value="PMD49735.1"/>
    <property type="molecule type" value="Genomic_DNA"/>
</dbReference>
<sequence>MRSSLVLLAISAALSSASILPRAAPAPNLPASSFTKFQELSQSDAEAGKDLPPGGFNTTSSRFGASSGAAQTAASAACSAAPNIRIEWRSYSTSDRQAFIGAIKCLMGKPPSGQFPPATSRYEDFVRLHQMWMPNIHGNPKFLIWHRYYLWTFQMVLRDECGFNRALPWWDETLDAGRFAQSDMFTSNDYFGRLAGGGPSCVTNGAFAGLTCNIGPGTSTTTPHCLSRNVDESLTSQCNSGFVNTCNSRGDYASMESCSEGGPHAYGHNGIGAVMSDVSASPSDPVFWMHHSFIDHNFRIWQNQDPARTTTINGNDHFGNPLTMDTIVTVAGIRPDVKISDIMNTMSGVMIGGHPFCYKYSY</sequence>
<keyword evidence="1" id="KW-0479">Metal-binding</keyword>
<evidence type="ECO:0000259" key="3">
    <source>
        <dbReference type="PROSITE" id="PS00498"/>
    </source>
</evidence>
<evidence type="ECO:0000313" key="5">
    <source>
        <dbReference type="Proteomes" id="UP000235371"/>
    </source>
</evidence>
<dbReference type="RefSeq" id="XP_024726639.1">
    <property type="nucleotide sequence ID" value="XM_024877556.1"/>
</dbReference>
<dbReference type="AlphaFoldDB" id="A0A2J6SG40"/>
<organism evidence="4 5">
    <name type="scientific">Hyaloscypha bicolor E</name>
    <dbReference type="NCBI Taxonomy" id="1095630"/>
    <lineage>
        <taxon>Eukaryota</taxon>
        <taxon>Fungi</taxon>
        <taxon>Dikarya</taxon>
        <taxon>Ascomycota</taxon>
        <taxon>Pezizomycotina</taxon>
        <taxon>Leotiomycetes</taxon>
        <taxon>Helotiales</taxon>
        <taxon>Hyaloscyphaceae</taxon>
        <taxon>Hyaloscypha</taxon>
        <taxon>Hyaloscypha bicolor</taxon>
    </lineage>
</organism>
<keyword evidence="5" id="KW-1185">Reference proteome</keyword>
<evidence type="ECO:0000256" key="2">
    <source>
        <dbReference type="SAM" id="SignalP"/>
    </source>
</evidence>
<dbReference type="InterPro" id="IPR002227">
    <property type="entry name" value="Tyrosinase_Cu-bd"/>
</dbReference>
<dbReference type="OrthoDB" id="6132182at2759"/>
<keyword evidence="2" id="KW-0732">Signal</keyword>
<dbReference type="InterPro" id="IPR008922">
    <property type="entry name" value="Di-copper_centre_dom_sf"/>
</dbReference>
<feature type="chain" id="PRO_5014440818" evidence="2">
    <location>
        <begin position="18"/>
        <end position="362"/>
    </location>
</feature>